<keyword evidence="3" id="KW-1185">Reference proteome</keyword>
<dbReference type="InterPro" id="IPR001466">
    <property type="entry name" value="Beta-lactam-related"/>
</dbReference>
<dbReference type="InterPro" id="IPR012338">
    <property type="entry name" value="Beta-lactam/transpept-like"/>
</dbReference>
<organism evidence="2 3">
    <name type="scientific">Deinococcus yavapaiensis KR-236</name>
    <dbReference type="NCBI Taxonomy" id="694435"/>
    <lineage>
        <taxon>Bacteria</taxon>
        <taxon>Thermotogati</taxon>
        <taxon>Deinococcota</taxon>
        <taxon>Deinococci</taxon>
        <taxon>Deinococcales</taxon>
        <taxon>Deinococcaceae</taxon>
        <taxon>Deinococcus</taxon>
    </lineage>
</organism>
<gene>
    <name evidence="2" type="ORF">DES52_107178</name>
</gene>
<comment type="caution">
    <text evidence="2">The sequence shown here is derived from an EMBL/GenBank/DDBJ whole genome shotgun (WGS) entry which is preliminary data.</text>
</comment>
<dbReference type="Proteomes" id="UP000248326">
    <property type="component" value="Unassembled WGS sequence"/>
</dbReference>
<sequence length="464" mass="50904">MNTPITDVRQLTPDLLENFTHHVLEQMRALRVPGVAIGLHTPWETYELCLGVTSVDHPLPVTADTLFQIGSTTKTVTATILMRLVEAGQVHLDEHVRTYLPDLRLQSEDVAARVTVRQLLNHTAGWVGDYFENTGNGDDALTRIVANLADQEQITPLGEVWSYNNAAFYVAGRVIEVVTGMTYEQAARRFVLDPLSLDASFFFQDDVMTRSFAVGHIVKGDRAVVARPWGLPRSANPAGGLASSVRDQLAYARFHMGDGTAPSGERLLSPESMRVLQTPTVRASGGRHMAVSWFVRDVNGVRFLSHGGATNGQMSAFVLAPDLGFAFTSLTNADLGEVLNKSVQQWVWEHLLGIQEEEPIFLDVDENTVSDVVGRYLMAGTFGGGVTVSRNGPELLVEFIPEDYGDLSDTAPDPLPPFPARFCGQDELVATDGMFKGARVDILRDANGQVTWLRLGRVMKRQDA</sequence>
<dbReference type="InterPro" id="IPR050491">
    <property type="entry name" value="AmpC-like"/>
</dbReference>
<evidence type="ECO:0000313" key="3">
    <source>
        <dbReference type="Proteomes" id="UP000248326"/>
    </source>
</evidence>
<protein>
    <submittedName>
        <fullName evidence="2">CubicO group peptidase (Beta-lactamase class C family)</fullName>
    </submittedName>
</protein>
<accession>A0A318SC78</accession>
<name>A0A318SC78_9DEIO</name>
<dbReference type="AlphaFoldDB" id="A0A318SC78"/>
<dbReference type="PANTHER" id="PTHR46825">
    <property type="entry name" value="D-ALANYL-D-ALANINE-CARBOXYPEPTIDASE/ENDOPEPTIDASE AMPH"/>
    <property type="match status" value="1"/>
</dbReference>
<dbReference type="Gene3D" id="3.40.710.10">
    <property type="entry name" value="DD-peptidase/beta-lactamase superfamily"/>
    <property type="match status" value="1"/>
</dbReference>
<evidence type="ECO:0000313" key="2">
    <source>
        <dbReference type="EMBL" id="PYE53920.1"/>
    </source>
</evidence>
<dbReference type="RefSeq" id="WP_110886819.1">
    <property type="nucleotide sequence ID" value="NZ_QJSX01000007.1"/>
</dbReference>
<dbReference type="OrthoDB" id="119951at2"/>
<evidence type="ECO:0000259" key="1">
    <source>
        <dbReference type="Pfam" id="PF00144"/>
    </source>
</evidence>
<dbReference type="SUPFAM" id="SSF56601">
    <property type="entry name" value="beta-lactamase/transpeptidase-like"/>
    <property type="match status" value="1"/>
</dbReference>
<feature type="domain" description="Beta-lactamase-related" evidence="1">
    <location>
        <begin position="23"/>
        <end position="336"/>
    </location>
</feature>
<reference evidence="2 3" key="1">
    <citation type="submission" date="2018-06" db="EMBL/GenBank/DDBJ databases">
        <title>Genomic Encyclopedia of Type Strains, Phase IV (KMG-IV): sequencing the most valuable type-strain genomes for metagenomic binning, comparative biology and taxonomic classification.</title>
        <authorList>
            <person name="Goeker M."/>
        </authorList>
    </citation>
    <scope>NUCLEOTIDE SEQUENCE [LARGE SCALE GENOMIC DNA]</scope>
    <source>
        <strain evidence="2 3">DSM 18048</strain>
    </source>
</reference>
<dbReference type="Pfam" id="PF00144">
    <property type="entry name" value="Beta-lactamase"/>
    <property type="match status" value="1"/>
</dbReference>
<dbReference type="EMBL" id="QJSX01000007">
    <property type="protein sequence ID" value="PYE53920.1"/>
    <property type="molecule type" value="Genomic_DNA"/>
</dbReference>
<proteinExistence type="predicted"/>
<dbReference type="PANTHER" id="PTHR46825:SF10">
    <property type="entry name" value="BETA-LACTAMASE-RELATED DOMAIN-CONTAINING PROTEIN"/>
    <property type="match status" value="1"/>
</dbReference>